<evidence type="ECO:0000313" key="3">
    <source>
        <dbReference type="Proteomes" id="UP000326924"/>
    </source>
</evidence>
<keyword evidence="3" id="KW-1185">Reference proteome</keyword>
<name>A0A5J5EG00_9PEZI</name>
<proteinExistence type="predicted"/>
<feature type="region of interest" description="Disordered" evidence="1">
    <location>
        <begin position="331"/>
        <end position="356"/>
    </location>
</feature>
<dbReference type="OrthoDB" id="76567at2759"/>
<feature type="compositionally biased region" description="Gly residues" evidence="1">
    <location>
        <begin position="347"/>
        <end position="356"/>
    </location>
</feature>
<comment type="caution">
    <text evidence="2">The sequence shown here is derived from an EMBL/GenBank/DDBJ whole genome shotgun (WGS) entry which is preliminary data.</text>
</comment>
<dbReference type="Proteomes" id="UP000326924">
    <property type="component" value="Unassembled WGS sequence"/>
</dbReference>
<sequence length="356" mass="40401">MSHLPTQHDSHSASSIHDIIATFLRRRSIDEVDLVLHVEHDGYLSWPTTGLLAICSRLLITYSYDPATCALRIRSDSYKAPPGQSPQWPAWRRPLDAVSHFRCRVSTPCRRAQGVVFEVGFAESYEELVEDAFQWLLMEPGVQLVVLIKVHEDRTSCTSTPESQQRIEEYIWRFGNRRARTLLKAKPEFAGRDISVREEPLGPPCDSDSDMIYDEIVETARPDDWVGPMSAFVEFWRLREGKPDVDGVRMSVLPHLHVNNPIIYIILLLPSQERCDRKVSFDLAEYERVLEHVIQHLATGRAFDQCRLRPPREPITADVLLKEYNISDNASQTGETQGAYKEMDSGNGDGDGAVAA</sequence>
<accession>A0A5J5EG00</accession>
<organism evidence="2 3">
    <name type="scientific">Sphaerosporella brunnea</name>
    <dbReference type="NCBI Taxonomy" id="1250544"/>
    <lineage>
        <taxon>Eukaryota</taxon>
        <taxon>Fungi</taxon>
        <taxon>Dikarya</taxon>
        <taxon>Ascomycota</taxon>
        <taxon>Pezizomycotina</taxon>
        <taxon>Pezizomycetes</taxon>
        <taxon>Pezizales</taxon>
        <taxon>Pyronemataceae</taxon>
        <taxon>Sphaerosporella</taxon>
    </lineage>
</organism>
<protein>
    <submittedName>
        <fullName evidence="2">Uncharacterized protein</fullName>
    </submittedName>
</protein>
<dbReference type="EMBL" id="VXIS01000323">
    <property type="protein sequence ID" value="KAA8894635.1"/>
    <property type="molecule type" value="Genomic_DNA"/>
</dbReference>
<evidence type="ECO:0000256" key="1">
    <source>
        <dbReference type="SAM" id="MobiDB-lite"/>
    </source>
</evidence>
<reference evidence="2 3" key="1">
    <citation type="submission" date="2019-09" db="EMBL/GenBank/DDBJ databases">
        <title>Draft genome of the ectomycorrhizal ascomycete Sphaerosporella brunnea.</title>
        <authorList>
            <consortium name="DOE Joint Genome Institute"/>
            <person name="Benucci G.M."/>
            <person name="Marozzi G."/>
            <person name="Antonielli L."/>
            <person name="Sanchez S."/>
            <person name="Marco P."/>
            <person name="Wang X."/>
            <person name="Falini L.B."/>
            <person name="Barry K."/>
            <person name="Haridas S."/>
            <person name="Lipzen A."/>
            <person name="Labutti K."/>
            <person name="Grigoriev I.V."/>
            <person name="Murat C."/>
            <person name="Martin F."/>
            <person name="Albertini E."/>
            <person name="Donnini D."/>
            <person name="Bonito G."/>
        </authorList>
    </citation>
    <scope>NUCLEOTIDE SEQUENCE [LARGE SCALE GENOMIC DNA]</scope>
    <source>
        <strain evidence="2 3">Sb_GMNB300</strain>
    </source>
</reference>
<gene>
    <name evidence="2" type="ORF">FN846DRAFT_912676</name>
</gene>
<evidence type="ECO:0000313" key="2">
    <source>
        <dbReference type="EMBL" id="KAA8894635.1"/>
    </source>
</evidence>
<dbReference type="AlphaFoldDB" id="A0A5J5EG00"/>
<dbReference type="InParanoid" id="A0A5J5EG00"/>